<dbReference type="AlphaFoldDB" id="A0A285I261"/>
<dbReference type="EMBL" id="OBDY01000006">
    <property type="protein sequence ID" value="SNY41957.1"/>
    <property type="molecule type" value="Genomic_DNA"/>
</dbReference>
<dbReference type="InterPro" id="IPR050141">
    <property type="entry name" value="GCL_type2/YbdK_subfam"/>
</dbReference>
<organism evidence="6 7">
    <name type="scientific">Paractinoplanes atraurantiacus</name>
    <dbReference type="NCBI Taxonomy" id="1036182"/>
    <lineage>
        <taxon>Bacteria</taxon>
        <taxon>Bacillati</taxon>
        <taxon>Actinomycetota</taxon>
        <taxon>Actinomycetes</taxon>
        <taxon>Micromonosporales</taxon>
        <taxon>Micromonosporaceae</taxon>
        <taxon>Paractinoplanes</taxon>
    </lineage>
</organism>
<sequence>MNGPTVGVEEEFLLLDPRTGENVPAAPAVAGKLPERLREQHRREFRHSMIEMVTPVCGSLDEVRDSLLRMRQAAADGAAAAGANLVALGATPVGEPGLTVTDDSRYRAIVGHYGPIVGDPAVCGCHVHVGVPDRETAIKVSNHLRPWLPVVQAMFVNSPFFAGADTGHASWRSMQLDRWPGLGPTPYFESGPDLERTVRLLVGAGVMMDDSLLLWHARPSARYPTVEVRVADVCPSAADAVLLTALIRALVGTALDDVAAGRRALPIPDWVLKAAHWNAAHNGLGGTLLDPSRETTRPAWELVDELVETVTPALDRHGDLDTTYELVAALRTVGTGTDRLRREHERAGGDLVATLAGAARRTVAG</sequence>
<dbReference type="Pfam" id="PF04107">
    <property type="entry name" value="GCS2"/>
    <property type="match status" value="1"/>
</dbReference>
<keyword evidence="3 5" id="KW-0067">ATP-binding</keyword>
<dbReference type="HAMAP" id="MF_01609">
    <property type="entry name" value="Glu_cys_ligase_2"/>
    <property type="match status" value="1"/>
</dbReference>
<dbReference type="RefSeq" id="WP_097321035.1">
    <property type="nucleotide sequence ID" value="NZ_OBDY01000006.1"/>
</dbReference>
<dbReference type="EC" id="6.3.2.2" evidence="5"/>
<reference evidence="7" key="1">
    <citation type="submission" date="2017-09" db="EMBL/GenBank/DDBJ databases">
        <authorList>
            <person name="Varghese N."/>
            <person name="Submissions S."/>
        </authorList>
    </citation>
    <scope>NUCLEOTIDE SEQUENCE [LARGE SCALE GENOMIC DNA]</scope>
    <source>
        <strain evidence="7">CGMCC 4.6857</strain>
    </source>
</reference>
<keyword evidence="7" id="KW-1185">Reference proteome</keyword>
<protein>
    <recommendedName>
        <fullName evidence="5">Putative glutamate--cysteine ligase 2</fullName>
        <ecNumber evidence="5">6.3.2.2</ecNumber>
    </recommendedName>
    <alternativeName>
        <fullName evidence="5">Gamma-glutamylcysteine synthetase 2</fullName>
        <shortName evidence="5">GCS 2</shortName>
        <shortName evidence="5">Gamma-GCS 2</shortName>
    </alternativeName>
</protein>
<name>A0A285I261_9ACTN</name>
<evidence type="ECO:0000256" key="3">
    <source>
        <dbReference type="ARBA" id="ARBA00022840"/>
    </source>
</evidence>
<dbReference type="GO" id="GO:0042398">
    <property type="term" value="P:modified amino acid biosynthetic process"/>
    <property type="evidence" value="ECO:0007669"/>
    <property type="project" value="InterPro"/>
</dbReference>
<evidence type="ECO:0000256" key="2">
    <source>
        <dbReference type="ARBA" id="ARBA00022741"/>
    </source>
</evidence>
<comment type="similarity">
    <text evidence="5">Belongs to the glutamate--cysteine ligase type 2 family. YbdK subfamily.</text>
</comment>
<dbReference type="NCBIfam" id="NF010041">
    <property type="entry name" value="PRK13517.1-1"/>
    <property type="match status" value="1"/>
</dbReference>
<dbReference type="InterPro" id="IPR014746">
    <property type="entry name" value="Gln_synth/guanido_kin_cat_dom"/>
</dbReference>
<dbReference type="GO" id="GO:0004357">
    <property type="term" value="F:glutamate-cysteine ligase activity"/>
    <property type="evidence" value="ECO:0007669"/>
    <property type="project" value="UniProtKB-EC"/>
</dbReference>
<evidence type="ECO:0000313" key="6">
    <source>
        <dbReference type="EMBL" id="SNY41957.1"/>
    </source>
</evidence>
<dbReference type="Proteomes" id="UP000219612">
    <property type="component" value="Unassembled WGS sequence"/>
</dbReference>
<comment type="catalytic activity">
    <reaction evidence="4 5">
        <text>L-cysteine + L-glutamate + ATP = gamma-L-glutamyl-L-cysteine + ADP + phosphate + H(+)</text>
        <dbReference type="Rhea" id="RHEA:13285"/>
        <dbReference type="ChEBI" id="CHEBI:15378"/>
        <dbReference type="ChEBI" id="CHEBI:29985"/>
        <dbReference type="ChEBI" id="CHEBI:30616"/>
        <dbReference type="ChEBI" id="CHEBI:35235"/>
        <dbReference type="ChEBI" id="CHEBI:43474"/>
        <dbReference type="ChEBI" id="CHEBI:58173"/>
        <dbReference type="ChEBI" id="CHEBI:456216"/>
        <dbReference type="EC" id="6.3.2.2"/>
    </reaction>
</comment>
<keyword evidence="1 5" id="KW-0436">Ligase</keyword>
<evidence type="ECO:0000256" key="4">
    <source>
        <dbReference type="ARBA" id="ARBA00048819"/>
    </source>
</evidence>
<accession>A0A285I261</accession>
<dbReference type="SUPFAM" id="SSF55931">
    <property type="entry name" value="Glutamine synthetase/guanido kinase"/>
    <property type="match status" value="1"/>
</dbReference>
<proteinExistence type="inferred from homology"/>
<evidence type="ECO:0000256" key="1">
    <source>
        <dbReference type="ARBA" id="ARBA00022598"/>
    </source>
</evidence>
<dbReference type="Gene3D" id="3.30.590.20">
    <property type="match status" value="1"/>
</dbReference>
<dbReference type="InterPro" id="IPR006336">
    <property type="entry name" value="GCS2"/>
</dbReference>
<evidence type="ECO:0000313" key="7">
    <source>
        <dbReference type="Proteomes" id="UP000219612"/>
    </source>
</evidence>
<dbReference type="PANTHER" id="PTHR36510:SF1">
    <property type="entry name" value="GLUTAMATE--CYSTEINE LIGASE 2-RELATED"/>
    <property type="match status" value="1"/>
</dbReference>
<comment type="function">
    <text evidence="5">ATP-dependent carboxylate-amine ligase which exhibits weak glutamate--cysteine ligase activity.</text>
</comment>
<gene>
    <name evidence="6" type="ORF">SAMN05421748_106227</name>
</gene>
<dbReference type="PANTHER" id="PTHR36510">
    <property type="entry name" value="GLUTAMATE--CYSTEINE LIGASE 2-RELATED"/>
    <property type="match status" value="1"/>
</dbReference>
<evidence type="ECO:0000256" key="5">
    <source>
        <dbReference type="HAMAP-Rule" id="MF_01609"/>
    </source>
</evidence>
<dbReference type="GO" id="GO:0005524">
    <property type="term" value="F:ATP binding"/>
    <property type="evidence" value="ECO:0007669"/>
    <property type="project" value="UniProtKB-KW"/>
</dbReference>
<dbReference type="OrthoDB" id="9803842at2"/>
<keyword evidence="2 5" id="KW-0547">Nucleotide-binding</keyword>
<dbReference type="InterPro" id="IPR011793">
    <property type="entry name" value="YbdK"/>
</dbReference>
<dbReference type="NCBIfam" id="TIGR02050">
    <property type="entry name" value="gshA_cyan_rel"/>
    <property type="match status" value="1"/>
</dbReference>